<reference evidence="3 4" key="1">
    <citation type="journal article" date="2019" name="Nat. Ecol. Evol.">
        <title>Megaphylogeny resolves global patterns of mushroom evolution.</title>
        <authorList>
            <person name="Varga T."/>
            <person name="Krizsan K."/>
            <person name="Foldi C."/>
            <person name="Dima B."/>
            <person name="Sanchez-Garcia M."/>
            <person name="Sanchez-Ramirez S."/>
            <person name="Szollosi G.J."/>
            <person name="Szarkandi J.G."/>
            <person name="Papp V."/>
            <person name="Albert L."/>
            <person name="Andreopoulos W."/>
            <person name="Angelini C."/>
            <person name="Antonin V."/>
            <person name="Barry K.W."/>
            <person name="Bougher N.L."/>
            <person name="Buchanan P."/>
            <person name="Buyck B."/>
            <person name="Bense V."/>
            <person name="Catcheside P."/>
            <person name="Chovatia M."/>
            <person name="Cooper J."/>
            <person name="Damon W."/>
            <person name="Desjardin D."/>
            <person name="Finy P."/>
            <person name="Geml J."/>
            <person name="Haridas S."/>
            <person name="Hughes K."/>
            <person name="Justo A."/>
            <person name="Karasinski D."/>
            <person name="Kautmanova I."/>
            <person name="Kiss B."/>
            <person name="Kocsube S."/>
            <person name="Kotiranta H."/>
            <person name="LaButti K.M."/>
            <person name="Lechner B.E."/>
            <person name="Liimatainen K."/>
            <person name="Lipzen A."/>
            <person name="Lukacs Z."/>
            <person name="Mihaltcheva S."/>
            <person name="Morgado L.N."/>
            <person name="Niskanen T."/>
            <person name="Noordeloos M.E."/>
            <person name="Ohm R.A."/>
            <person name="Ortiz-Santana B."/>
            <person name="Ovrebo C."/>
            <person name="Racz N."/>
            <person name="Riley R."/>
            <person name="Savchenko A."/>
            <person name="Shiryaev A."/>
            <person name="Soop K."/>
            <person name="Spirin V."/>
            <person name="Szebenyi C."/>
            <person name="Tomsovsky M."/>
            <person name="Tulloss R.E."/>
            <person name="Uehling J."/>
            <person name="Grigoriev I.V."/>
            <person name="Vagvolgyi C."/>
            <person name="Papp T."/>
            <person name="Martin F.M."/>
            <person name="Miettinen O."/>
            <person name="Hibbett D.S."/>
            <person name="Nagy L.G."/>
        </authorList>
    </citation>
    <scope>NUCLEOTIDE SEQUENCE [LARGE SCALE GENOMIC DNA]</scope>
    <source>
        <strain evidence="3 4">CBS 962.96</strain>
    </source>
</reference>
<feature type="coiled-coil region" evidence="1">
    <location>
        <begin position="121"/>
        <end position="155"/>
    </location>
</feature>
<dbReference type="EMBL" id="ML179846">
    <property type="protein sequence ID" value="THU81053.1"/>
    <property type="molecule type" value="Genomic_DNA"/>
</dbReference>
<sequence>MSSTGAPLQSSANQYLASQMEYAAQQHADNDLSPTPTKAHPSPVTWGPPTHTPAGQTLSSEEEIECRMKAVCEYMTRTHSPEVTRPTLGGLVLAYCESQGGAYNGLVPAARSDGPYSFIREVELEEEDDLAELEFDRLESDGRKIVEENEVLEENHLRALWICCAGQTAIVACLHLEKHGYKVWEEELEREEEEEECFGSAREVGTEPSLNDLFVPLPDLWLVPSEGIRFDECQMAAPIRSPSTFILDSGCSMHMSPNAGSVAGVRFGAGSD</sequence>
<evidence type="ECO:0000313" key="3">
    <source>
        <dbReference type="EMBL" id="THU81053.1"/>
    </source>
</evidence>
<proteinExistence type="predicted"/>
<evidence type="ECO:0000256" key="1">
    <source>
        <dbReference type="SAM" id="Coils"/>
    </source>
</evidence>
<gene>
    <name evidence="3" type="ORF">K435DRAFT_873750</name>
</gene>
<keyword evidence="1" id="KW-0175">Coiled coil</keyword>
<accession>A0A4S8KYR1</accession>
<name>A0A4S8KYR1_DENBC</name>
<evidence type="ECO:0000256" key="2">
    <source>
        <dbReference type="SAM" id="MobiDB-lite"/>
    </source>
</evidence>
<protein>
    <submittedName>
        <fullName evidence="3">Uncharacterized protein</fullName>
    </submittedName>
</protein>
<evidence type="ECO:0000313" key="4">
    <source>
        <dbReference type="Proteomes" id="UP000297245"/>
    </source>
</evidence>
<feature type="region of interest" description="Disordered" evidence="2">
    <location>
        <begin position="17"/>
        <end position="60"/>
    </location>
</feature>
<dbReference type="AlphaFoldDB" id="A0A4S8KYR1"/>
<keyword evidence="4" id="KW-1185">Reference proteome</keyword>
<organism evidence="3 4">
    <name type="scientific">Dendrothele bispora (strain CBS 962.96)</name>
    <dbReference type="NCBI Taxonomy" id="1314807"/>
    <lineage>
        <taxon>Eukaryota</taxon>
        <taxon>Fungi</taxon>
        <taxon>Dikarya</taxon>
        <taxon>Basidiomycota</taxon>
        <taxon>Agaricomycotina</taxon>
        <taxon>Agaricomycetes</taxon>
        <taxon>Agaricomycetidae</taxon>
        <taxon>Agaricales</taxon>
        <taxon>Agaricales incertae sedis</taxon>
        <taxon>Dendrothele</taxon>
    </lineage>
</organism>
<dbReference type="Proteomes" id="UP000297245">
    <property type="component" value="Unassembled WGS sequence"/>
</dbReference>